<keyword evidence="2" id="KW-1185">Reference proteome</keyword>
<comment type="caution">
    <text evidence="1">The sequence shown here is derived from an EMBL/GenBank/DDBJ whole genome shotgun (WGS) entry which is preliminary data.</text>
</comment>
<gene>
    <name evidence="1" type="ORF">PIB30_085865</name>
</gene>
<dbReference type="EMBL" id="JASCZI010092069">
    <property type="protein sequence ID" value="MED6151798.1"/>
    <property type="molecule type" value="Genomic_DNA"/>
</dbReference>
<organism evidence="1 2">
    <name type="scientific">Stylosanthes scabra</name>
    <dbReference type="NCBI Taxonomy" id="79078"/>
    <lineage>
        <taxon>Eukaryota</taxon>
        <taxon>Viridiplantae</taxon>
        <taxon>Streptophyta</taxon>
        <taxon>Embryophyta</taxon>
        <taxon>Tracheophyta</taxon>
        <taxon>Spermatophyta</taxon>
        <taxon>Magnoliopsida</taxon>
        <taxon>eudicotyledons</taxon>
        <taxon>Gunneridae</taxon>
        <taxon>Pentapetalae</taxon>
        <taxon>rosids</taxon>
        <taxon>fabids</taxon>
        <taxon>Fabales</taxon>
        <taxon>Fabaceae</taxon>
        <taxon>Papilionoideae</taxon>
        <taxon>50 kb inversion clade</taxon>
        <taxon>dalbergioids sensu lato</taxon>
        <taxon>Dalbergieae</taxon>
        <taxon>Pterocarpus clade</taxon>
        <taxon>Stylosanthes</taxon>
    </lineage>
</organism>
<dbReference type="Proteomes" id="UP001341840">
    <property type="component" value="Unassembled WGS sequence"/>
</dbReference>
<proteinExistence type="predicted"/>
<protein>
    <submittedName>
        <fullName evidence="1">Uncharacterized protein</fullName>
    </submittedName>
</protein>
<evidence type="ECO:0000313" key="2">
    <source>
        <dbReference type="Proteomes" id="UP001341840"/>
    </source>
</evidence>
<accession>A0ABU6TVT8</accession>
<evidence type="ECO:0000313" key="1">
    <source>
        <dbReference type="EMBL" id="MED6151798.1"/>
    </source>
</evidence>
<name>A0ABU6TVT8_9FABA</name>
<sequence length="197" mass="22359">MVTPMIKKLTTSSDGRRSATFRALAGDCLSRCRPIHCILYLTSFTLVLAICSCPPRRTRRSVSVVNQLLPMAYPGGGEVLVPYRFHTGSCMRCMFPELESLEERRVQHLVEPNNQQELGEAAATMVNRLLSSVQPAVAAGALSRNNTVRVIFRDYRMRDIEFHVRMNVDCNVIHLSRVLQTMLHRAQYPYSDMDTKI</sequence>
<reference evidence="1 2" key="1">
    <citation type="journal article" date="2023" name="Plants (Basel)">
        <title>Bridging the Gap: Combining Genomics and Transcriptomics Approaches to Understand Stylosanthes scabra, an Orphan Legume from the Brazilian Caatinga.</title>
        <authorList>
            <person name="Ferreira-Neto J.R.C."/>
            <person name="da Silva M.D."/>
            <person name="Binneck E."/>
            <person name="de Melo N.F."/>
            <person name="da Silva R.H."/>
            <person name="de Melo A.L.T.M."/>
            <person name="Pandolfi V."/>
            <person name="Bustamante F.O."/>
            <person name="Brasileiro-Vidal A.C."/>
            <person name="Benko-Iseppon A.M."/>
        </authorList>
    </citation>
    <scope>NUCLEOTIDE SEQUENCE [LARGE SCALE GENOMIC DNA]</scope>
    <source>
        <tissue evidence="1">Leaves</tissue>
    </source>
</reference>